<dbReference type="Proteomes" id="UP000139850">
    <property type="component" value="Segment"/>
</dbReference>
<dbReference type="Pfam" id="PF00500">
    <property type="entry name" value="Late_protein_L1"/>
    <property type="match status" value="1"/>
</dbReference>
<evidence type="ECO:0000256" key="8">
    <source>
        <dbReference type="RuleBase" id="RU361248"/>
    </source>
</evidence>
<keyword evidence="4 7" id="KW-0946">Virion</keyword>
<keyword evidence="7" id="KW-1162">Viral penetration into host cytoplasm</keyword>
<evidence type="ECO:0000256" key="9">
    <source>
        <dbReference type="SAM" id="MobiDB-lite"/>
    </source>
</evidence>
<dbReference type="EMBL" id="KC858266">
    <property type="protein sequence ID" value="AHJ81407.1"/>
    <property type="molecule type" value="Genomic_DNA"/>
</dbReference>
<evidence type="ECO:0000256" key="5">
    <source>
        <dbReference type="ARBA" id="ARBA00022921"/>
    </source>
</evidence>
<name>W8E8N2_9PAPI</name>
<comment type="similarity">
    <text evidence="7 8">Belongs to the papillomaviridae L1 protein family.</text>
</comment>
<evidence type="ECO:0000256" key="3">
    <source>
        <dbReference type="ARBA" id="ARBA00022804"/>
    </source>
</evidence>
<protein>
    <recommendedName>
        <fullName evidence="7 8">Major capsid protein L1</fullName>
    </recommendedName>
</protein>
<dbReference type="RefSeq" id="YP_009507329.1">
    <property type="nucleotide sequence ID" value="NC_038527.1"/>
</dbReference>
<proteinExistence type="inferred from homology"/>
<keyword evidence="7" id="KW-1048">Host nucleus</keyword>
<sequence>MAVWLPATNKFYLPPQPITRVLHSDEYVTRTNIFYHAGTERLLTVGHPFYDVKKGGNVVVPKVSSNQYRVFRIQFPDPNNFAFGDKQIFDPEKERLVWAVRGVEIHRGQPLGIGVTGHPYFNRLSDVENSFNYNNSHAEDTDARANLGFDPKQTQLFMLGCKPQSGEHWGKAKACDDPAPEAGDCPPLELVDSIIQDGDMCDIGMGAMDFAELNENRSDVPLDIANSICKYPDFVKMAEEPFGDSLFFYARREQLYARHTLSRDGVNKEAVPNDLMIKPKTGDPHDPVATDNYFITPSGSLVSSEAQLFNRPYWLQRAQGQNNGILWMNEMFLTVLDNTRGTVMSLSVSADGQTVTEYTGKKFNEYLRHVEEFQLSFIVQLCKVQLTPENLAFIHTMNPEVIDKWHLAVNPPPGSVIEDTYRYIRSLATKCPDAVPPTEPPDPYKDMKFWVIDLTDRMTEQLDQTPLGRKFLFQTGSLGHIGRVLTRSSSTRSLTTTRRTKAVKRKRRS</sequence>
<keyword evidence="5 7" id="KW-0426">Late protein</keyword>
<dbReference type="InterPro" id="IPR011222">
    <property type="entry name" value="dsDNA_vir_gr_I_capsid"/>
</dbReference>
<organism evidence="10 11">
    <name type="scientific">Rhinolophus ferrumequinum papillomavirus 1</name>
    <dbReference type="NCBI Taxonomy" id="1464074"/>
    <lineage>
        <taxon>Viruses</taxon>
        <taxon>Monodnaviria</taxon>
        <taxon>Shotokuvirae</taxon>
        <taxon>Cossaviricota</taxon>
        <taxon>Papovaviricetes</taxon>
        <taxon>Zurhausenvirales</taxon>
        <taxon>Papillomaviridae</taxon>
        <taxon>Firstpapillomavirinae</taxon>
        <taxon>Treisdeltapapillomavirus</taxon>
        <taxon>Treisdeltapapillomavirus 1</taxon>
    </lineage>
</organism>
<keyword evidence="7" id="KW-1015">Disulfide bond</keyword>
<dbReference type="Gene3D" id="2.60.175.20">
    <property type="entry name" value="Major capsid L1 (late) superfamily, Papillomavirus"/>
    <property type="match status" value="2"/>
</dbReference>
<keyword evidence="1 7" id="KW-0167">Capsid protein</keyword>
<dbReference type="GO" id="GO:0042025">
    <property type="term" value="C:host cell nucleus"/>
    <property type="evidence" value="ECO:0007669"/>
    <property type="project" value="UniProtKB-SubCell"/>
</dbReference>
<keyword evidence="3 7" id="KW-1161">Viral attachment to host cell</keyword>
<accession>W8E8N2</accession>
<evidence type="ECO:0000256" key="6">
    <source>
        <dbReference type="ARBA" id="ARBA00023296"/>
    </source>
</evidence>
<comment type="function">
    <text evidence="7 8">Forms an icosahedral capsid with a T=7 symmetry and a 50 nm diameter. The capsid is composed of 72 pentamers linked to each other by disulfide bonds and associated with L2 proteins. Binds to heparan sulfate proteoglycans on cell surface of basal layer keratinocytes to provide initial virion attachment. This binding mediates a conformational change in the virus capsid that facilitates efficient infection. The virion enters the host cell via endocytosis. During virus trafficking, L1 protein dissociates from the viral DNA and the genomic DNA is released to the host nucleus. The virion assembly takes place within the cell nucleus. Encapsulates the genomic DNA together with protein L2.</text>
</comment>
<dbReference type="HAMAP" id="MF_04002">
    <property type="entry name" value="PPV_L1"/>
    <property type="match status" value="1"/>
</dbReference>
<dbReference type="GO" id="GO:0075509">
    <property type="term" value="P:endocytosis involved in viral entry into host cell"/>
    <property type="evidence" value="ECO:0007669"/>
    <property type="project" value="UniProtKB-KW"/>
</dbReference>
<feature type="region of interest" description="Disordered" evidence="9">
    <location>
        <begin position="489"/>
        <end position="509"/>
    </location>
</feature>
<keyword evidence="8" id="KW-1145">T=7 icosahedral capsid protein</keyword>
<keyword evidence="6 7" id="KW-1160">Virus entry into host cell</keyword>
<dbReference type="KEGG" id="vg:37618290"/>
<evidence type="ECO:0000256" key="4">
    <source>
        <dbReference type="ARBA" id="ARBA00022844"/>
    </source>
</evidence>
<keyword evidence="11" id="KW-1185">Reference proteome</keyword>
<reference evidence="10 11" key="1">
    <citation type="journal article" date="2014" name="Genome Biol. Evol.">
        <title>Novel papillomaviruses in free-ranging Iberian bats: no virus-host co-evolution, no strict host specificity, and hints for recombination.</title>
        <authorList>
            <person name="Garcia-Perez R."/>
            <person name="Ibanez C."/>
            <person name="Godinez J.M."/>
            <person name="Arechiga N."/>
            <person name="Garin I."/>
            <person name="Perez-Suarez G."/>
            <person name="de Paz O."/>
            <person name="Juste J."/>
            <person name="Echevarria J.E."/>
            <person name="Bravo I.G."/>
        </authorList>
    </citation>
    <scope>NUCLEOTIDE SEQUENCE [LARGE SCALE GENOMIC DNA]</scope>
</reference>
<dbReference type="GO" id="GO:0019062">
    <property type="term" value="P:virion attachment to host cell"/>
    <property type="evidence" value="ECO:0007669"/>
    <property type="project" value="UniProtKB-UniRule"/>
</dbReference>
<dbReference type="GO" id="GO:0039620">
    <property type="term" value="C:T=7 icosahedral viral capsid"/>
    <property type="evidence" value="ECO:0007669"/>
    <property type="project" value="UniProtKB-UniRule"/>
</dbReference>
<dbReference type="InterPro" id="IPR036973">
    <property type="entry name" value="Capsid_L1_sf_Papillomavir"/>
</dbReference>
<feature type="disulfide bond" description="Interchain (with Cys-175)" evidence="7">
    <location>
        <position position="431"/>
    </location>
</feature>
<evidence type="ECO:0000313" key="10">
    <source>
        <dbReference type="EMBL" id="AHJ81407.1"/>
    </source>
</evidence>
<evidence type="ECO:0000256" key="1">
    <source>
        <dbReference type="ARBA" id="ARBA00022561"/>
    </source>
</evidence>
<feature type="compositionally biased region" description="Basic residues" evidence="9">
    <location>
        <begin position="498"/>
        <end position="509"/>
    </location>
</feature>
<comment type="subcellular location">
    <subcellularLocation>
        <location evidence="7">Virion</location>
    </subcellularLocation>
    <subcellularLocation>
        <location evidence="7">Host nucleus</location>
    </subcellularLocation>
</comment>
<evidence type="ECO:0000256" key="7">
    <source>
        <dbReference type="HAMAP-Rule" id="MF_04002"/>
    </source>
</evidence>
<dbReference type="SUPFAM" id="SSF88648">
    <property type="entry name" value="Group I dsDNA viruses"/>
    <property type="match status" value="1"/>
</dbReference>
<keyword evidence="2 7" id="KW-0945">Host-virus interaction</keyword>
<dbReference type="PRINTS" id="PR00865">
    <property type="entry name" value="HPVCAPSIDL1"/>
</dbReference>
<dbReference type="GeneID" id="37618290"/>
<keyword evidence="7" id="KW-1164">Virus endocytosis by host</keyword>
<evidence type="ECO:0000313" key="11">
    <source>
        <dbReference type="Proteomes" id="UP000139850"/>
    </source>
</evidence>
<feature type="disulfide bond" description="Interchain (with Cys-431)" evidence="7">
    <location>
        <position position="175"/>
    </location>
</feature>
<dbReference type="OrthoDB" id="5037at10239"/>
<dbReference type="InterPro" id="IPR002210">
    <property type="entry name" value="Capsid_L1_Papillomavir"/>
</dbReference>
<dbReference type="GO" id="GO:0005198">
    <property type="term" value="F:structural molecule activity"/>
    <property type="evidence" value="ECO:0007669"/>
    <property type="project" value="UniProtKB-UniRule"/>
</dbReference>
<evidence type="ECO:0000256" key="2">
    <source>
        <dbReference type="ARBA" id="ARBA00022581"/>
    </source>
</evidence>
<gene>
    <name evidence="7 8 10" type="primary">L1</name>
</gene>
<comment type="subunit">
    <text evidence="7">Self-assembles into homopentamers. The capsid has an icosahedral symmetry and consists of 72 capsomers, with each capsomer being a pentamer of L1. Interacts with the minor capsid protein L2; this interaction is necessary for viral genome encapsidation. Interacts with protein E2; this interaction enhances E2-dependent replication and transcription activation.</text>
</comment>